<dbReference type="GO" id="GO:0030946">
    <property type="term" value="F:protein tyrosine phosphatase activity, metal-dependent"/>
    <property type="evidence" value="ECO:0007669"/>
    <property type="project" value="EnsemblFungi"/>
</dbReference>
<name>W1QGM1_OGAPD</name>
<dbReference type="GO" id="GO:0003993">
    <property type="term" value="F:acid phosphatase activity"/>
    <property type="evidence" value="ECO:0007669"/>
    <property type="project" value="EnsemblFungi"/>
</dbReference>
<proteinExistence type="predicted"/>
<evidence type="ECO:0000313" key="2">
    <source>
        <dbReference type="Proteomes" id="UP000008673"/>
    </source>
</evidence>
<keyword evidence="2" id="KW-1185">Reference proteome</keyword>
<dbReference type="OrthoDB" id="2865258at2759"/>
<evidence type="ECO:0008006" key="3">
    <source>
        <dbReference type="Google" id="ProtNLM"/>
    </source>
</evidence>
<dbReference type="InterPro" id="IPR010036">
    <property type="entry name" value="MDP_1_eu_arc"/>
</dbReference>
<dbReference type="PANTHER" id="PTHR17901:SF14">
    <property type="entry name" value="MAGNESIUM-DEPENDENT PHOSPHATASE 1"/>
    <property type="match status" value="1"/>
</dbReference>
<dbReference type="Pfam" id="PF12689">
    <property type="entry name" value="Acid_PPase"/>
    <property type="match status" value="1"/>
</dbReference>
<dbReference type="InterPro" id="IPR023214">
    <property type="entry name" value="HAD_sf"/>
</dbReference>
<dbReference type="NCBIfam" id="TIGR01685">
    <property type="entry name" value="MDP-1"/>
    <property type="match status" value="1"/>
</dbReference>
<dbReference type="Proteomes" id="UP000008673">
    <property type="component" value="Unassembled WGS sequence"/>
</dbReference>
<dbReference type="SUPFAM" id="SSF56784">
    <property type="entry name" value="HAD-like"/>
    <property type="match status" value="1"/>
</dbReference>
<accession>W1QGM1</accession>
<dbReference type="AlphaFoldDB" id="W1QGM1"/>
<dbReference type="OMA" id="GVWAWRK"/>
<dbReference type="RefSeq" id="XP_013936056.1">
    <property type="nucleotide sequence ID" value="XM_014080581.1"/>
</dbReference>
<dbReference type="SFLD" id="SFLDG01129">
    <property type="entry name" value="C1.5:_HAD__Beta-PGM__Phosphata"/>
    <property type="match status" value="1"/>
</dbReference>
<dbReference type="EMBL" id="AEOI02000005">
    <property type="protein sequence ID" value="ESX01222.1"/>
    <property type="molecule type" value="Genomic_DNA"/>
</dbReference>
<reference evidence="1 2" key="1">
    <citation type="journal article" date="2013" name="BMC Genomics">
        <title>Genome sequence and analysis of methylotrophic yeast Hansenula polymorpha DL1.</title>
        <authorList>
            <person name="Ravin N.V."/>
            <person name="Eldarov M.A."/>
            <person name="Kadnikov V.V."/>
            <person name="Beletsky A.V."/>
            <person name="Schneider J."/>
            <person name="Mardanova E.S."/>
            <person name="Smekalova E.M."/>
            <person name="Zvereva M.I."/>
            <person name="Dontsova O.A."/>
            <person name="Mardanov A.V."/>
            <person name="Skryabin K.G."/>
        </authorList>
    </citation>
    <scope>NUCLEOTIDE SEQUENCE [LARGE SCALE GENOMIC DNA]</scope>
    <source>
        <strain evidence="2">ATCC 26012 / BCRC 20466 / JCM 22074 / NRRL Y-7560 / DL-1</strain>
    </source>
</reference>
<dbReference type="InterPro" id="IPR010033">
    <property type="entry name" value="HAD_SF_ppase_IIIC"/>
</dbReference>
<gene>
    <name evidence="1" type="ORF">HPODL_05163</name>
</gene>
<dbReference type="InterPro" id="IPR036412">
    <property type="entry name" value="HAD-like_sf"/>
</dbReference>
<dbReference type="PANTHER" id="PTHR17901">
    <property type="entry name" value="MAGNESIUM-DEPENDENT PHOSPHATASE 1 MDP1"/>
    <property type="match status" value="1"/>
</dbReference>
<evidence type="ECO:0000313" key="1">
    <source>
        <dbReference type="EMBL" id="ESX01222.1"/>
    </source>
</evidence>
<dbReference type="Gene3D" id="3.40.50.1000">
    <property type="entry name" value="HAD superfamily/HAD-like"/>
    <property type="match status" value="1"/>
</dbReference>
<dbReference type="SFLD" id="SFLDG01131">
    <property type="entry name" value="C1.5.2:_MDP_Like"/>
    <property type="match status" value="1"/>
</dbReference>
<comment type="caution">
    <text evidence="1">The sequence shown here is derived from an EMBL/GenBank/DDBJ whole genome shotgun (WGS) entry which is preliminary data.</text>
</comment>
<dbReference type="HOGENOM" id="CLU_071162_0_1_1"/>
<dbReference type="GeneID" id="25774586"/>
<dbReference type="STRING" id="871575.W1QGM1"/>
<sequence>MSYKAVVFDLDYTLWPCWCDTHISTPLKLHKSKKNTVVDKYGYEVTLYEDVVPIFEYLRSKNIKIFTASRTASPPTAKKLIKLFNLEKYIDDSEWGWGSKKNHISKLAGRNDIDPSEMCLFDDEYRNKDVEEIGVKFCYLPNEKLTWSEFNKHINPSHEH</sequence>
<organism evidence="1 2">
    <name type="scientific">Ogataea parapolymorpha (strain ATCC 26012 / BCRC 20466 / JCM 22074 / NRRL Y-7560 / DL-1)</name>
    <name type="common">Yeast</name>
    <name type="synonym">Hansenula polymorpha</name>
    <dbReference type="NCBI Taxonomy" id="871575"/>
    <lineage>
        <taxon>Eukaryota</taxon>
        <taxon>Fungi</taxon>
        <taxon>Dikarya</taxon>
        <taxon>Ascomycota</taxon>
        <taxon>Saccharomycotina</taxon>
        <taxon>Pichiomycetes</taxon>
        <taxon>Pichiales</taxon>
        <taxon>Pichiaceae</taxon>
        <taxon>Ogataea</taxon>
    </lineage>
</organism>
<dbReference type="KEGG" id="opa:HPODL_05163"/>
<dbReference type="SFLD" id="SFLDS00003">
    <property type="entry name" value="Haloacid_Dehalogenase"/>
    <property type="match status" value="1"/>
</dbReference>
<dbReference type="NCBIfam" id="TIGR01681">
    <property type="entry name" value="HAD-SF-IIIC"/>
    <property type="match status" value="1"/>
</dbReference>
<protein>
    <recommendedName>
        <fullName evidence="3">Magnesium-dependent phosphatase</fullName>
    </recommendedName>
</protein>
<dbReference type="eggNOG" id="KOG4549">
    <property type="taxonomic scope" value="Eukaryota"/>
</dbReference>